<sequence length="280" mass="30184">MRLFVASALFAGLFVAQADQEFLVTLERATAENAAAELATKTTLAKSAYKTADFVQFTKAQVEGLGGARGSPELLKDVYNAYVGAIGENRDALFVIRKQLPELSKTEDGKKAAEEYLKKVETETTTLCDEAIALLAAFNGLEETGPKLTALRLNADLLRYKLEVVKESGDDAAKGQLAAEAKQAYEALESATSQLEGDALVTSEVVGAMNNQLLFEFQQAKEAGTPEAMTPVCEKAKGSKTKIEEVYKKKQFDKDAAETLHAADPNIAKLSTNIEIFCVA</sequence>
<keyword evidence="2" id="KW-0732">Signal</keyword>
<dbReference type="AlphaFoldDB" id="A0A0G4H3P5"/>
<feature type="signal peptide" evidence="2">
    <location>
        <begin position="1"/>
        <end position="18"/>
    </location>
</feature>
<reference evidence="4" key="1">
    <citation type="submission" date="2014-11" db="EMBL/GenBank/DDBJ databases">
        <authorList>
            <person name="Otto D Thomas"/>
            <person name="Naeem Raeece"/>
        </authorList>
    </citation>
    <scope>NUCLEOTIDE SEQUENCE</scope>
</reference>
<dbReference type="EMBL" id="CDMZ01001831">
    <property type="protein sequence ID" value="CEM38112.1"/>
    <property type="molecule type" value="Genomic_DNA"/>
</dbReference>
<evidence type="ECO:0000256" key="2">
    <source>
        <dbReference type="SAM" id="SignalP"/>
    </source>
</evidence>
<dbReference type="VEuPathDB" id="CryptoDB:Cvel_5624"/>
<dbReference type="SUPFAM" id="SSF48445">
    <property type="entry name" value="14-3-3 protein"/>
    <property type="match status" value="1"/>
</dbReference>
<dbReference type="InterPro" id="IPR023410">
    <property type="entry name" value="14-3-3_domain"/>
</dbReference>
<proteinExistence type="inferred from homology"/>
<organism evidence="4">
    <name type="scientific">Chromera velia CCMP2878</name>
    <dbReference type="NCBI Taxonomy" id="1169474"/>
    <lineage>
        <taxon>Eukaryota</taxon>
        <taxon>Sar</taxon>
        <taxon>Alveolata</taxon>
        <taxon>Colpodellida</taxon>
        <taxon>Chromeraceae</taxon>
        <taxon>Chromera</taxon>
    </lineage>
</organism>
<evidence type="ECO:0000256" key="1">
    <source>
        <dbReference type="ARBA" id="ARBA00006141"/>
    </source>
</evidence>
<dbReference type="InterPro" id="IPR036815">
    <property type="entry name" value="14-3-3_dom_sf"/>
</dbReference>
<feature type="chain" id="PRO_5005191544" description="14-3-3 domain-containing protein" evidence="2">
    <location>
        <begin position="19"/>
        <end position="280"/>
    </location>
</feature>
<name>A0A0G4H3P5_9ALVE</name>
<dbReference type="Pfam" id="PF00244">
    <property type="entry name" value="14-3-3"/>
    <property type="match status" value="1"/>
</dbReference>
<evidence type="ECO:0000313" key="4">
    <source>
        <dbReference type="EMBL" id="CEM38112.1"/>
    </source>
</evidence>
<protein>
    <recommendedName>
        <fullName evidence="3">14-3-3 domain-containing protein</fullName>
    </recommendedName>
</protein>
<evidence type="ECO:0000259" key="3">
    <source>
        <dbReference type="Pfam" id="PF00244"/>
    </source>
</evidence>
<comment type="similarity">
    <text evidence="1">Belongs to the 14-3-3 family.</text>
</comment>
<dbReference type="Gene3D" id="1.20.190.20">
    <property type="entry name" value="14-3-3 domain"/>
    <property type="match status" value="1"/>
</dbReference>
<gene>
    <name evidence="4" type="ORF">Cvel_5624</name>
</gene>
<accession>A0A0G4H3P5</accession>
<feature type="domain" description="14-3-3" evidence="3">
    <location>
        <begin position="44"/>
        <end position="196"/>
    </location>
</feature>